<protein>
    <submittedName>
        <fullName evidence="6">Arylsulfatase</fullName>
    </submittedName>
</protein>
<sequence>MYDLIKNYLLTSLFALTVLSGCAPNSNEKKKPNVIFILADDLGYETIGVNGGESYETPEIDQMANEGMRFEHCYAQPLCTPSRVKLMTGIYNVRNYVSFGLLHTSQTSFGHLFRKNGYRTCVAGKWQLGKKPDGPYNAGFDHHCLWQFQEGRTDSTGRDTRYAKPVLEIDGELTNFSNGEYGPEIVSDYGIDFIEKSHKEGKPFLLYYPMMLTHCPFTATPSSPEWETDDTTAYTYKGKASYFDDMVSETDRIVGKINSKLKELGIEDNTLVIFTGDNGTDQPIVSIMNGKQVAGGKWLSTDAGTRVPLIVKWPNVISKSECNDLIDFCDFFPTICEAASIPVPDSLDIDGRSFYPQLKGEKGQARKWVYNWFSRSGESRKARVFARNHRYKLYTTGEFYEIPKDREEKHALNIDTVNKAIRGEYEMLKEVLDYYEGRRLDKIPGSSEK</sequence>
<gene>
    <name evidence="6" type="ORF">ELS83_15885</name>
</gene>
<dbReference type="InterPro" id="IPR024607">
    <property type="entry name" value="Sulfatase_CS"/>
</dbReference>
<accession>A0ABX1WYV3</accession>
<keyword evidence="2" id="KW-0479">Metal-binding</keyword>
<name>A0ABX1WYV3_9BACT</name>
<dbReference type="PROSITE" id="PS00523">
    <property type="entry name" value="SULFATASE_1"/>
    <property type="match status" value="1"/>
</dbReference>
<dbReference type="InterPro" id="IPR000917">
    <property type="entry name" value="Sulfatase_N"/>
</dbReference>
<feature type="domain" description="Sulfatase N-terminal" evidence="5">
    <location>
        <begin position="32"/>
        <end position="340"/>
    </location>
</feature>
<evidence type="ECO:0000256" key="1">
    <source>
        <dbReference type="ARBA" id="ARBA00008779"/>
    </source>
</evidence>
<dbReference type="SUPFAM" id="SSF53649">
    <property type="entry name" value="Alkaline phosphatase-like"/>
    <property type="match status" value="1"/>
</dbReference>
<organism evidence="6 7">
    <name type="scientific">Marinifilum caeruleilacunae</name>
    <dbReference type="NCBI Taxonomy" id="2499076"/>
    <lineage>
        <taxon>Bacteria</taxon>
        <taxon>Pseudomonadati</taxon>
        <taxon>Bacteroidota</taxon>
        <taxon>Bacteroidia</taxon>
        <taxon>Marinilabiliales</taxon>
        <taxon>Marinifilaceae</taxon>
    </lineage>
</organism>
<dbReference type="PROSITE" id="PS51257">
    <property type="entry name" value="PROKAR_LIPOPROTEIN"/>
    <property type="match status" value="1"/>
</dbReference>
<dbReference type="CDD" id="cd16151">
    <property type="entry name" value="sulfatase_like"/>
    <property type="match status" value="1"/>
</dbReference>
<comment type="caution">
    <text evidence="6">The sequence shown here is derived from an EMBL/GenBank/DDBJ whole genome shotgun (WGS) entry which is preliminary data.</text>
</comment>
<evidence type="ECO:0000313" key="7">
    <source>
        <dbReference type="Proteomes" id="UP000732105"/>
    </source>
</evidence>
<evidence type="ECO:0000256" key="3">
    <source>
        <dbReference type="ARBA" id="ARBA00022801"/>
    </source>
</evidence>
<reference evidence="6 7" key="1">
    <citation type="submission" date="2018-12" db="EMBL/GenBank/DDBJ databases">
        <title>Marinifilum JC070 sp. nov., a marine bacterium isolated from Yongle Blue Hole in the South China Sea.</title>
        <authorList>
            <person name="Fu T."/>
        </authorList>
    </citation>
    <scope>NUCLEOTIDE SEQUENCE [LARGE SCALE GENOMIC DNA]</scope>
    <source>
        <strain evidence="6 7">JC070</strain>
    </source>
</reference>
<evidence type="ECO:0000259" key="5">
    <source>
        <dbReference type="Pfam" id="PF00884"/>
    </source>
</evidence>
<dbReference type="Pfam" id="PF00884">
    <property type="entry name" value="Sulfatase"/>
    <property type="match status" value="1"/>
</dbReference>
<dbReference type="InterPro" id="IPR050738">
    <property type="entry name" value="Sulfatase"/>
</dbReference>
<keyword evidence="3" id="KW-0378">Hydrolase</keyword>
<evidence type="ECO:0000313" key="6">
    <source>
        <dbReference type="EMBL" id="NOU61287.1"/>
    </source>
</evidence>
<dbReference type="InterPro" id="IPR017850">
    <property type="entry name" value="Alkaline_phosphatase_core_sf"/>
</dbReference>
<evidence type="ECO:0000256" key="4">
    <source>
        <dbReference type="ARBA" id="ARBA00022837"/>
    </source>
</evidence>
<dbReference type="EMBL" id="RZNH01000031">
    <property type="protein sequence ID" value="NOU61287.1"/>
    <property type="molecule type" value="Genomic_DNA"/>
</dbReference>
<dbReference type="PANTHER" id="PTHR42693:SF53">
    <property type="entry name" value="ENDO-4-O-SULFATASE"/>
    <property type="match status" value="1"/>
</dbReference>
<keyword evidence="4" id="KW-0106">Calcium</keyword>
<dbReference type="Proteomes" id="UP000732105">
    <property type="component" value="Unassembled WGS sequence"/>
</dbReference>
<dbReference type="PANTHER" id="PTHR42693">
    <property type="entry name" value="ARYLSULFATASE FAMILY MEMBER"/>
    <property type="match status" value="1"/>
</dbReference>
<evidence type="ECO:0000256" key="2">
    <source>
        <dbReference type="ARBA" id="ARBA00022723"/>
    </source>
</evidence>
<comment type="similarity">
    <text evidence="1">Belongs to the sulfatase family.</text>
</comment>
<proteinExistence type="inferred from homology"/>
<keyword evidence="7" id="KW-1185">Reference proteome</keyword>
<dbReference type="Gene3D" id="3.40.720.10">
    <property type="entry name" value="Alkaline Phosphatase, subunit A"/>
    <property type="match status" value="1"/>
</dbReference>